<feature type="compositionally biased region" description="Basic and acidic residues" evidence="1">
    <location>
        <begin position="47"/>
        <end position="56"/>
    </location>
</feature>
<reference evidence="2 3" key="1">
    <citation type="journal article" date="2018" name="Sci. Rep.">
        <title>Comparative analysis of the Pocillopora damicornis genome highlights role of immune system in coral evolution.</title>
        <authorList>
            <person name="Cunning R."/>
            <person name="Bay R.A."/>
            <person name="Gillette P."/>
            <person name="Baker A.C."/>
            <person name="Traylor-Knowles N."/>
        </authorList>
    </citation>
    <scope>NUCLEOTIDE SEQUENCE [LARGE SCALE GENOMIC DNA]</scope>
    <source>
        <strain evidence="2">RSMAS</strain>
        <tissue evidence="2">Whole animal</tissue>
    </source>
</reference>
<keyword evidence="3" id="KW-1185">Reference proteome</keyword>
<feature type="region of interest" description="Disordered" evidence="1">
    <location>
        <begin position="87"/>
        <end position="106"/>
    </location>
</feature>
<dbReference type="Proteomes" id="UP000275408">
    <property type="component" value="Unassembled WGS sequence"/>
</dbReference>
<comment type="caution">
    <text evidence="2">The sequence shown here is derived from an EMBL/GenBank/DDBJ whole genome shotgun (WGS) entry which is preliminary data.</text>
</comment>
<evidence type="ECO:0000256" key="1">
    <source>
        <dbReference type="SAM" id="MobiDB-lite"/>
    </source>
</evidence>
<feature type="compositionally biased region" description="Basic and acidic residues" evidence="1">
    <location>
        <begin position="30"/>
        <end position="40"/>
    </location>
</feature>
<accession>A0A3M6U2L6</accession>
<gene>
    <name evidence="2" type="ORF">pdam_00010644</name>
</gene>
<protein>
    <submittedName>
        <fullName evidence="2">Uncharacterized protein</fullName>
    </submittedName>
</protein>
<dbReference type="AlphaFoldDB" id="A0A3M6U2L6"/>
<name>A0A3M6U2L6_POCDA</name>
<dbReference type="EMBL" id="RCHS01002347">
    <property type="protein sequence ID" value="RMX47892.1"/>
    <property type="molecule type" value="Genomic_DNA"/>
</dbReference>
<sequence>MERGTGYKSDTTGKRGKKQQRGPQGYPENVKSDDSLLKGDDGDESDTAEHMLEAGLRKQRRSSQGYPKNVKSDDSLLAEEEDYLKKNMKKQRSASRGYALGNQSSDEESVMLEIDINYNLLYWRTM</sequence>
<feature type="region of interest" description="Disordered" evidence="1">
    <location>
        <begin position="1"/>
        <end position="76"/>
    </location>
</feature>
<proteinExistence type="predicted"/>
<evidence type="ECO:0000313" key="3">
    <source>
        <dbReference type="Proteomes" id="UP000275408"/>
    </source>
</evidence>
<evidence type="ECO:0000313" key="2">
    <source>
        <dbReference type="EMBL" id="RMX47892.1"/>
    </source>
</evidence>
<dbReference type="OrthoDB" id="5969438at2759"/>
<organism evidence="2 3">
    <name type="scientific">Pocillopora damicornis</name>
    <name type="common">Cauliflower coral</name>
    <name type="synonym">Millepora damicornis</name>
    <dbReference type="NCBI Taxonomy" id="46731"/>
    <lineage>
        <taxon>Eukaryota</taxon>
        <taxon>Metazoa</taxon>
        <taxon>Cnidaria</taxon>
        <taxon>Anthozoa</taxon>
        <taxon>Hexacorallia</taxon>
        <taxon>Scleractinia</taxon>
        <taxon>Astrocoeniina</taxon>
        <taxon>Pocilloporidae</taxon>
        <taxon>Pocillopora</taxon>
    </lineage>
</organism>